<evidence type="ECO:0000313" key="5">
    <source>
        <dbReference type="EMBL" id="NEC92716.1"/>
    </source>
</evidence>
<dbReference type="SMART" id="SM00470">
    <property type="entry name" value="ParB"/>
    <property type="match status" value="1"/>
</dbReference>
<proteinExistence type="inferred from homology"/>
<dbReference type="RefSeq" id="WP_087507902.1">
    <property type="nucleotide sequence ID" value="NZ_JAAGLU010000141.1"/>
</dbReference>
<dbReference type="PANTHER" id="PTHR33375:SF1">
    <property type="entry name" value="CHROMOSOME-PARTITIONING PROTEIN PARB-RELATED"/>
    <property type="match status" value="1"/>
</dbReference>
<dbReference type="Gene3D" id="3.90.1530.30">
    <property type="match status" value="1"/>
</dbReference>
<dbReference type="SUPFAM" id="SSF110849">
    <property type="entry name" value="ParB/Sulfiredoxin"/>
    <property type="match status" value="1"/>
</dbReference>
<comment type="similarity">
    <text evidence="1">Belongs to the ParB family.</text>
</comment>
<dbReference type="InterPro" id="IPR036086">
    <property type="entry name" value="ParB/Sulfiredoxin_sf"/>
</dbReference>
<comment type="caution">
    <text evidence="5">The sequence shown here is derived from an EMBL/GenBank/DDBJ whole genome shotgun (WGS) entry which is preliminary data.</text>
</comment>
<dbReference type="GO" id="GO:0003677">
    <property type="term" value="F:DNA binding"/>
    <property type="evidence" value="ECO:0007669"/>
    <property type="project" value="InterPro"/>
</dbReference>
<dbReference type="InterPro" id="IPR050336">
    <property type="entry name" value="Chromosome_partition/occlusion"/>
</dbReference>
<dbReference type="AlphaFoldDB" id="A0A6B3C8E2"/>
<name>A0A6B3C8E2_9ACTN</name>
<evidence type="ECO:0000256" key="2">
    <source>
        <dbReference type="ARBA" id="ARBA00022829"/>
    </source>
</evidence>
<dbReference type="InterPro" id="IPR003115">
    <property type="entry name" value="ParB_N"/>
</dbReference>
<keyword evidence="2" id="KW-0159">Chromosome partition</keyword>
<dbReference type="GO" id="GO:0007059">
    <property type="term" value="P:chromosome segregation"/>
    <property type="evidence" value="ECO:0007669"/>
    <property type="project" value="UniProtKB-KW"/>
</dbReference>
<dbReference type="Pfam" id="PF17762">
    <property type="entry name" value="HTH_ParB"/>
    <property type="match status" value="1"/>
</dbReference>
<reference evidence="5" key="1">
    <citation type="submission" date="2020-01" db="EMBL/GenBank/DDBJ databases">
        <title>Insect and environment-associated Actinomycetes.</title>
        <authorList>
            <person name="Currrie C."/>
            <person name="Chevrette M."/>
            <person name="Carlson C."/>
            <person name="Stubbendieck R."/>
            <person name="Wendt-Pienkowski E."/>
        </authorList>
    </citation>
    <scope>NUCLEOTIDE SEQUENCE</scope>
    <source>
        <strain evidence="5">SID12501</strain>
    </source>
</reference>
<dbReference type="SUPFAM" id="SSF109709">
    <property type="entry name" value="KorB DNA-binding domain-like"/>
    <property type="match status" value="1"/>
</dbReference>
<protein>
    <submittedName>
        <fullName evidence="5">ParB/RepB/Spo0J family partition protein</fullName>
    </submittedName>
</protein>
<dbReference type="Gene3D" id="1.10.10.2830">
    <property type="match status" value="1"/>
</dbReference>
<dbReference type="InterPro" id="IPR041468">
    <property type="entry name" value="HTH_ParB/Spo0J"/>
</dbReference>
<feature type="compositionally biased region" description="Low complexity" evidence="3">
    <location>
        <begin position="167"/>
        <end position="184"/>
    </location>
</feature>
<evidence type="ECO:0000256" key="3">
    <source>
        <dbReference type="SAM" id="MobiDB-lite"/>
    </source>
</evidence>
<evidence type="ECO:0000259" key="4">
    <source>
        <dbReference type="SMART" id="SM00470"/>
    </source>
</evidence>
<dbReference type="EMBL" id="JAAGLU010000141">
    <property type="protein sequence ID" value="NEC92716.1"/>
    <property type="molecule type" value="Genomic_DNA"/>
</dbReference>
<dbReference type="NCBIfam" id="TIGR00180">
    <property type="entry name" value="parB_part"/>
    <property type="match status" value="1"/>
</dbReference>
<dbReference type="GO" id="GO:0005694">
    <property type="term" value="C:chromosome"/>
    <property type="evidence" value="ECO:0007669"/>
    <property type="project" value="TreeGrafter"/>
</dbReference>
<feature type="domain" description="ParB-like N-terminal" evidence="4">
    <location>
        <begin position="6"/>
        <end position="98"/>
    </location>
</feature>
<feature type="region of interest" description="Disordered" evidence="3">
    <location>
        <begin position="165"/>
        <end position="187"/>
    </location>
</feature>
<gene>
    <name evidence="5" type="ORF">G3I71_44860</name>
</gene>
<dbReference type="PANTHER" id="PTHR33375">
    <property type="entry name" value="CHROMOSOME-PARTITIONING PROTEIN PARB-RELATED"/>
    <property type="match status" value="1"/>
</dbReference>
<dbReference type="InterPro" id="IPR004437">
    <property type="entry name" value="ParB/RepB/Spo0J"/>
</dbReference>
<accession>A0A6B3C8E2</accession>
<evidence type="ECO:0000256" key="1">
    <source>
        <dbReference type="ARBA" id="ARBA00006295"/>
    </source>
</evidence>
<organism evidence="5">
    <name type="scientific">Streptomyces sp. SID12501</name>
    <dbReference type="NCBI Taxonomy" id="2706042"/>
    <lineage>
        <taxon>Bacteria</taxon>
        <taxon>Bacillati</taxon>
        <taxon>Actinomycetota</taxon>
        <taxon>Actinomycetes</taxon>
        <taxon>Kitasatosporales</taxon>
        <taxon>Streptomycetaceae</taxon>
        <taxon>Streptomyces</taxon>
    </lineage>
</organism>
<sequence>MASPLPMIPVESLRPSPANARTDLGDLEELAASIRAVGLLQPLVVHQVRGGWQVVDGHRRLAAAKLAHARALPCIAVRPGDEQRDTTLMLAAAMHKQLEPIEQGRAFQRLREAGMSVTEIARTTGYTPRTVANRLLVATLPVEVQDMVGEGEMTVTQATDLARQVRRQSSGSTTATSAGTSRTGWFNTVHPLAGDARRRCDPTDHRATRQVLGGVACGPCWEDAIRDHEQTSTARA</sequence>
<dbReference type="GO" id="GO:0045881">
    <property type="term" value="P:positive regulation of sporulation resulting in formation of a cellular spore"/>
    <property type="evidence" value="ECO:0007669"/>
    <property type="project" value="TreeGrafter"/>
</dbReference>
<dbReference type="Pfam" id="PF02195">
    <property type="entry name" value="ParB_N"/>
    <property type="match status" value="1"/>
</dbReference>